<keyword evidence="2" id="KW-1185">Reference proteome</keyword>
<evidence type="ECO:0000313" key="2">
    <source>
        <dbReference type="Proteomes" id="UP000309984"/>
    </source>
</evidence>
<evidence type="ECO:0000313" key="1">
    <source>
        <dbReference type="EMBL" id="TLH72059.1"/>
    </source>
</evidence>
<sequence>MTRQLTSRWALALLAVCVVCLIAASAESRTPALHTLIGDVAAYHWALTGTALLLAAISGSVADASWRRRRPAIHTTTRAQTTYTAIGGIMLIAALLYLTLAVYSLISALDPAGALLDLIG</sequence>
<protein>
    <submittedName>
        <fullName evidence="1">Uncharacterized protein</fullName>
    </submittedName>
</protein>
<reference evidence="1 2" key="1">
    <citation type="submission" date="2018-01" db="EMBL/GenBank/DDBJ databases">
        <title>Comparative genomics of Mycobacterium mucogenicum and Mycobacterium neoaurum clade members emphasizing tRNA and non-coding RNA.</title>
        <authorList>
            <person name="Behra P.R.K."/>
            <person name="Pettersson B.M.F."/>
            <person name="Das S."/>
            <person name="Dasgupta S."/>
            <person name="Kirsebom L.A."/>
        </authorList>
    </citation>
    <scope>NUCLEOTIDE SEQUENCE [LARGE SCALE GENOMIC DNA]</scope>
    <source>
        <strain evidence="1 2">DSM 45104</strain>
    </source>
</reference>
<dbReference type="AlphaFoldDB" id="A0A7I7ZPN8"/>
<comment type="caution">
    <text evidence="1">The sequence shown here is derived from an EMBL/GenBank/DDBJ whole genome shotgun (WGS) entry which is preliminary data.</text>
</comment>
<dbReference type="Proteomes" id="UP000309984">
    <property type="component" value="Unassembled WGS sequence"/>
</dbReference>
<proteinExistence type="predicted"/>
<dbReference type="RefSeq" id="WP_138248307.1">
    <property type="nucleotide sequence ID" value="NZ_AP022616.1"/>
</dbReference>
<accession>A0A7I7ZPN8</accession>
<dbReference type="EMBL" id="POTM01000020">
    <property type="protein sequence ID" value="TLH72059.1"/>
    <property type="molecule type" value="Genomic_DNA"/>
</dbReference>
<gene>
    <name evidence="1" type="ORF">C1S79_06145</name>
</gene>
<organism evidence="1 2">
    <name type="scientific">Mycolicibacterium phocaicum</name>
    <dbReference type="NCBI Taxonomy" id="319706"/>
    <lineage>
        <taxon>Bacteria</taxon>
        <taxon>Bacillati</taxon>
        <taxon>Actinomycetota</taxon>
        <taxon>Actinomycetes</taxon>
        <taxon>Mycobacteriales</taxon>
        <taxon>Mycobacteriaceae</taxon>
        <taxon>Mycolicibacterium</taxon>
    </lineage>
</organism>
<name>A0A7I7ZPN8_9MYCO</name>